<gene>
    <name evidence="2" type="ORF">SAMEA3545359_02455</name>
</gene>
<dbReference type="Gene3D" id="1.10.3210.10">
    <property type="entry name" value="Hypothetical protein af1432"/>
    <property type="match status" value="1"/>
</dbReference>
<dbReference type="PANTHER" id="PTHR38659:SF2">
    <property type="entry name" value="HDIG DOMAIN PROTEIN"/>
    <property type="match status" value="1"/>
</dbReference>
<dbReference type="EMBL" id="FMHG01000002">
    <property type="protein sequence ID" value="SCJ87419.1"/>
    <property type="molecule type" value="Genomic_DNA"/>
</dbReference>
<dbReference type="GO" id="GO:0008168">
    <property type="term" value="F:methyltransferase activity"/>
    <property type="evidence" value="ECO:0007669"/>
    <property type="project" value="UniProtKB-KW"/>
</dbReference>
<evidence type="ECO:0000313" key="2">
    <source>
        <dbReference type="EMBL" id="SCJ87419.1"/>
    </source>
</evidence>
<dbReference type="PANTHER" id="PTHR38659">
    <property type="entry name" value="METAL-DEPENDENT PHOSPHOHYDROLASE"/>
    <property type="match status" value="1"/>
</dbReference>
<sequence>MIPNREEALALLKTYTHTEELINHALSVEGVMRHFARLCGQDEELWGAVGLLHDLDYEQWPDEHCQKCVELMHGAGIDESFIRAVVSHGYGLVSDTAPESDLEKVLYTIDELTGLITACALVRPSHSVMDLELKSLKKKFKSKAFAAGCDRQVILRGCEMLGKEPDWVMAEAIAGMREIADTIGLGMAQ</sequence>
<reference evidence="2" key="1">
    <citation type="submission" date="2015-09" db="EMBL/GenBank/DDBJ databases">
        <authorList>
            <consortium name="Pathogen Informatics"/>
        </authorList>
    </citation>
    <scope>NUCLEOTIDE SEQUENCE</scope>
    <source>
        <strain evidence="2">2789STDY5834896</strain>
    </source>
</reference>
<evidence type="ECO:0000259" key="1">
    <source>
        <dbReference type="Pfam" id="PF01966"/>
    </source>
</evidence>
<dbReference type="NCBIfam" id="TIGR00277">
    <property type="entry name" value="HDIG"/>
    <property type="match status" value="1"/>
</dbReference>
<proteinExistence type="predicted"/>
<keyword evidence="2" id="KW-0808">Transferase</keyword>
<dbReference type="Pfam" id="PF01966">
    <property type="entry name" value="HD"/>
    <property type="match status" value="1"/>
</dbReference>
<dbReference type="InterPro" id="IPR006674">
    <property type="entry name" value="HD_domain"/>
</dbReference>
<name>A0A1C6JZD9_9FIRM</name>
<organism evidence="2">
    <name type="scientific">uncultured Anaerotruncus sp</name>
    <dbReference type="NCBI Taxonomy" id="905011"/>
    <lineage>
        <taxon>Bacteria</taxon>
        <taxon>Bacillati</taxon>
        <taxon>Bacillota</taxon>
        <taxon>Clostridia</taxon>
        <taxon>Eubacteriales</taxon>
        <taxon>Oscillospiraceae</taxon>
        <taxon>Anaerotruncus</taxon>
        <taxon>environmental samples</taxon>
    </lineage>
</organism>
<dbReference type="SUPFAM" id="SSF109604">
    <property type="entry name" value="HD-domain/PDEase-like"/>
    <property type="match status" value="1"/>
</dbReference>
<protein>
    <submittedName>
        <fullName evidence="2">tRNA 2'-O-methylase</fullName>
    </submittedName>
</protein>
<dbReference type="GO" id="GO:0032259">
    <property type="term" value="P:methylation"/>
    <property type="evidence" value="ECO:0007669"/>
    <property type="project" value="UniProtKB-KW"/>
</dbReference>
<dbReference type="InterPro" id="IPR006675">
    <property type="entry name" value="HDIG_dom"/>
</dbReference>
<keyword evidence="2" id="KW-0489">Methyltransferase</keyword>
<accession>A0A1C6JZD9</accession>
<feature type="domain" description="HD" evidence="1">
    <location>
        <begin position="22"/>
        <end position="113"/>
    </location>
</feature>
<dbReference type="AlphaFoldDB" id="A0A1C6JZD9"/>